<dbReference type="Pfam" id="PF04168">
    <property type="entry name" value="Alpha-E"/>
    <property type="match status" value="1"/>
</dbReference>
<dbReference type="KEGG" id="kmn:HW532_00275"/>
<organism evidence="2 3">
    <name type="scientific">Kaustia mangrovi</name>
    <dbReference type="NCBI Taxonomy" id="2593653"/>
    <lineage>
        <taxon>Bacteria</taxon>
        <taxon>Pseudomonadati</taxon>
        <taxon>Pseudomonadota</taxon>
        <taxon>Alphaproteobacteria</taxon>
        <taxon>Hyphomicrobiales</taxon>
        <taxon>Parvibaculaceae</taxon>
        <taxon>Kaustia</taxon>
    </lineage>
</organism>
<evidence type="ECO:0000259" key="1">
    <source>
        <dbReference type="Pfam" id="PF04168"/>
    </source>
</evidence>
<reference evidence="2 3" key="1">
    <citation type="submission" date="2020-06" db="EMBL/GenBank/DDBJ databases">
        <title>Genome sequence of 2 isolates from Red Sea Mangroves.</title>
        <authorList>
            <person name="Sefrji F."/>
            <person name="Michoud G."/>
            <person name="Merlino G."/>
            <person name="Daffonchio D."/>
        </authorList>
    </citation>
    <scope>NUCLEOTIDE SEQUENCE [LARGE SCALE GENOMIC DNA]</scope>
    <source>
        <strain evidence="2 3">R1DC25</strain>
    </source>
</reference>
<dbReference type="RefSeq" id="WP_213162529.1">
    <property type="nucleotide sequence ID" value="NZ_CP058214.1"/>
</dbReference>
<dbReference type="AlphaFoldDB" id="A0A7S8C0W2"/>
<dbReference type="PANTHER" id="PTHR34595">
    <property type="entry name" value="BLR5612 PROTEIN"/>
    <property type="match status" value="1"/>
</dbReference>
<accession>A0A7S8C0W2</accession>
<dbReference type="InterPro" id="IPR051680">
    <property type="entry name" value="ATP-dep_Glu-Cys_Ligase-2"/>
</dbReference>
<keyword evidence="3" id="KW-1185">Reference proteome</keyword>
<dbReference type="EMBL" id="CP058214">
    <property type="protein sequence ID" value="QPC41313.1"/>
    <property type="molecule type" value="Genomic_DNA"/>
</dbReference>
<protein>
    <submittedName>
        <fullName evidence="2">Alpha-E domain-containing protein</fullName>
    </submittedName>
</protein>
<name>A0A7S8C0W2_9HYPH</name>
<feature type="domain" description="DUF403" evidence="1">
    <location>
        <begin position="1"/>
        <end position="311"/>
    </location>
</feature>
<evidence type="ECO:0000313" key="2">
    <source>
        <dbReference type="EMBL" id="QPC41313.1"/>
    </source>
</evidence>
<proteinExistence type="predicted"/>
<gene>
    <name evidence="2" type="ORF">HW532_00275</name>
</gene>
<dbReference type="InterPro" id="IPR007296">
    <property type="entry name" value="DUF403"/>
</dbReference>
<dbReference type="Proteomes" id="UP000593594">
    <property type="component" value="Chromosome"/>
</dbReference>
<dbReference type="PANTHER" id="PTHR34595:SF7">
    <property type="entry name" value="SLL1039 PROTEIN"/>
    <property type="match status" value="1"/>
</dbReference>
<evidence type="ECO:0000313" key="3">
    <source>
        <dbReference type="Proteomes" id="UP000593594"/>
    </source>
</evidence>
<sequence length="315" mass="36457">MLSRTANDLFWLARYMERAENMARLLDVGYRMALMPHEGQGHRDEWRSTLASAGCEKGFFARHDTITMRAMIDYMLFDPDNASSVRSCLSTARRNMRAVRTEVTREVWESLNATWLEFSATKPDSITTNALPEFLDWIKERAALFRGVLSGTMLRNDAYFFSHVGLYVERADNTARIVDVKYYILLPENEIVGGGVDNYQWSAILRSVAAHRSYGWVYRTGYNSWNIGEYLILNAQMPRSLAFCYDRITEQLGYLERFYGAHQPSNDQAGDTARLLWDGDMNRIFQNGLHEFLRDFIARNNRLSQQIAVDYHFAA</sequence>